<dbReference type="EMBL" id="CAJGYM010000008">
    <property type="protein sequence ID" value="CAD6188280.1"/>
    <property type="molecule type" value="Genomic_DNA"/>
</dbReference>
<gene>
    <name evidence="6" type="ORF">CAUJ_LOCUS4199</name>
</gene>
<accession>A0A8S1H4E7</accession>
<name>A0A8S1H4E7_9PELO</name>
<keyword evidence="2" id="KW-0678">Repressor</keyword>
<sequence>MEQELIMMQAGSHPALLERLKQLDDQTKKSLQHNEIEYERKLREIEDEYRYRNNIIFESTKKKIDDLKETMMKELLMLERKMEIEFASSDISKPAAASLIEANKKTLRGRGGVLVEPPTYFNSTPKAPQHTQQAPFVCLLKDSEVNADLKVCQILPSPVKGRRNYDVAFLKQKLSYEGKGYKQGEEIFLESSEYGKFTAKIENINERIVTFKASQPWDMRLLHMCTSDFVEGRVKVSKKKN</sequence>
<comment type="caution">
    <text evidence="6">The sequence shown here is derived from an EMBL/GenBank/DDBJ whole genome shotgun (WGS) entry which is preliminary data.</text>
</comment>
<evidence type="ECO:0000256" key="5">
    <source>
        <dbReference type="ARBA" id="ARBA00023242"/>
    </source>
</evidence>
<comment type="subcellular location">
    <subcellularLocation>
        <location evidence="1">Nucleus</location>
    </subcellularLocation>
</comment>
<evidence type="ECO:0000256" key="2">
    <source>
        <dbReference type="ARBA" id="ARBA00022491"/>
    </source>
</evidence>
<reference evidence="6" key="1">
    <citation type="submission" date="2020-10" db="EMBL/GenBank/DDBJ databases">
        <authorList>
            <person name="Kikuchi T."/>
        </authorList>
    </citation>
    <scope>NUCLEOTIDE SEQUENCE</scope>
    <source>
        <strain evidence="6">NKZ352</strain>
    </source>
</reference>
<dbReference type="InterPro" id="IPR013907">
    <property type="entry name" value="Sds3"/>
</dbReference>
<evidence type="ECO:0000256" key="3">
    <source>
        <dbReference type="ARBA" id="ARBA00023015"/>
    </source>
</evidence>
<proteinExistence type="predicted"/>
<evidence type="ECO:0000256" key="1">
    <source>
        <dbReference type="ARBA" id="ARBA00004123"/>
    </source>
</evidence>
<organism evidence="6 7">
    <name type="scientific">Caenorhabditis auriculariae</name>
    <dbReference type="NCBI Taxonomy" id="2777116"/>
    <lineage>
        <taxon>Eukaryota</taxon>
        <taxon>Metazoa</taxon>
        <taxon>Ecdysozoa</taxon>
        <taxon>Nematoda</taxon>
        <taxon>Chromadorea</taxon>
        <taxon>Rhabditida</taxon>
        <taxon>Rhabditina</taxon>
        <taxon>Rhabditomorpha</taxon>
        <taxon>Rhabditoidea</taxon>
        <taxon>Rhabditidae</taxon>
        <taxon>Peloderinae</taxon>
        <taxon>Caenorhabditis</taxon>
    </lineage>
</organism>
<protein>
    <submittedName>
        <fullName evidence="6">Uncharacterized protein</fullName>
    </submittedName>
</protein>
<dbReference type="GO" id="GO:0005654">
    <property type="term" value="C:nucleoplasm"/>
    <property type="evidence" value="ECO:0007669"/>
    <property type="project" value="UniProtKB-ARBA"/>
</dbReference>
<keyword evidence="4" id="KW-0804">Transcription</keyword>
<dbReference type="Proteomes" id="UP000835052">
    <property type="component" value="Unassembled WGS sequence"/>
</dbReference>
<dbReference type="AlphaFoldDB" id="A0A8S1H4E7"/>
<dbReference type="Pfam" id="PF08598">
    <property type="entry name" value="Sds3"/>
    <property type="match status" value="1"/>
</dbReference>
<keyword evidence="5" id="KW-0539">Nucleus</keyword>
<keyword evidence="3" id="KW-0805">Transcription regulation</keyword>
<evidence type="ECO:0000313" key="6">
    <source>
        <dbReference type="EMBL" id="CAD6188280.1"/>
    </source>
</evidence>
<evidence type="ECO:0000256" key="4">
    <source>
        <dbReference type="ARBA" id="ARBA00023163"/>
    </source>
</evidence>
<keyword evidence="7" id="KW-1185">Reference proteome</keyword>
<dbReference type="OrthoDB" id="70376at2759"/>
<dbReference type="GO" id="GO:0010468">
    <property type="term" value="P:regulation of gene expression"/>
    <property type="evidence" value="ECO:0007669"/>
    <property type="project" value="UniProtKB-ARBA"/>
</dbReference>
<evidence type="ECO:0000313" key="7">
    <source>
        <dbReference type="Proteomes" id="UP000835052"/>
    </source>
</evidence>